<reference evidence="5" key="1">
    <citation type="journal article" date="2023" name="Mol. Phylogenet. Evol.">
        <title>Genome-scale phylogeny and comparative genomics of the fungal order Sordariales.</title>
        <authorList>
            <person name="Hensen N."/>
            <person name="Bonometti L."/>
            <person name="Westerberg I."/>
            <person name="Brannstrom I.O."/>
            <person name="Guillou S."/>
            <person name="Cros-Aarteil S."/>
            <person name="Calhoun S."/>
            <person name="Haridas S."/>
            <person name="Kuo A."/>
            <person name="Mondo S."/>
            <person name="Pangilinan J."/>
            <person name="Riley R."/>
            <person name="LaButti K."/>
            <person name="Andreopoulos B."/>
            <person name="Lipzen A."/>
            <person name="Chen C."/>
            <person name="Yan M."/>
            <person name="Daum C."/>
            <person name="Ng V."/>
            <person name="Clum A."/>
            <person name="Steindorff A."/>
            <person name="Ohm R.A."/>
            <person name="Martin F."/>
            <person name="Silar P."/>
            <person name="Natvig D.O."/>
            <person name="Lalanne C."/>
            <person name="Gautier V."/>
            <person name="Ament-Velasquez S.L."/>
            <person name="Kruys A."/>
            <person name="Hutchinson M.I."/>
            <person name="Powell A.J."/>
            <person name="Barry K."/>
            <person name="Miller A.N."/>
            <person name="Grigoriev I.V."/>
            <person name="Debuchy R."/>
            <person name="Gladieux P."/>
            <person name="Hiltunen Thoren M."/>
            <person name="Johannesson H."/>
        </authorList>
    </citation>
    <scope>NUCLEOTIDE SEQUENCE</scope>
    <source>
        <strain evidence="5">PSN324</strain>
    </source>
</reference>
<evidence type="ECO:0008006" key="7">
    <source>
        <dbReference type="Google" id="ProtNLM"/>
    </source>
</evidence>
<dbReference type="Gene3D" id="3.40.630.20">
    <property type="entry name" value="Peptidase C15, pyroglutamyl peptidase I-like"/>
    <property type="match status" value="1"/>
</dbReference>
<evidence type="ECO:0000313" key="5">
    <source>
        <dbReference type="EMBL" id="KAK4464159.1"/>
    </source>
</evidence>
<dbReference type="GO" id="GO:0006508">
    <property type="term" value="P:proteolysis"/>
    <property type="evidence" value="ECO:0007669"/>
    <property type="project" value="UniProtKB-KW"/>
</dbReference>
<dbReference type="Proteomes" id="UP001321749">
    <property type="component" value="Unassembled WGS sequence"/>
</dbReference>
<comment type="similarity">
    <text evidence="1">Belongs to the peptidase C15 family.</text>
</comment>
<organism evidence="5 6">
    <name type="scientific">Cladorrhinum samala</name>
    <dbReference type="NCBI Taxonomy" id="585594"/>
    <lineage>
        <taxon>Eukaryota</taxon>
        <taxon>Fungi</taxon>
        <taxon>Dikarya</taxon>
        <taxon>Ascomycota</taxon>
        <taxon>Pezizomycotina</taxon>
        <taxon>Sordariomycetes</taxon>
        <taxon>Sordariomycetidae</taxon>
        <taxon>Sordariales</taxon>
        <taxon>Podosporaceae</taxon>
        <taxon>Cladorrhinum</taxon>
    </lineage>
</organism>
<protein>
    <recommendedName>
        <fullName evidence="7">Peptidase C15, pyroglutamyl peptidase I-like protein</fullName>
    </recommendedName>
</protein>
<keyword evidence="6" id="KW-1185">Reference proteome</keyword>
<sequence>MGSIQTDASKEEIKVLITGFAPFKQDYPVNPSWEIVSSLPDYLPPIRPKTAAAPSSALLPPIRLLVHPEPIHVSYRTVRSLVPTLHSQKPDIVVHVGMAGPRAYYSIERRGHRDGYQMQDVDGKYLADYEDVNSDDWVWKDLPEEIETDFDCEDVLRKWKNYSPRYSDLRISEDAGHYLCDFIYFSSLAELYKKGKREGEGGGEGEVRKKVIFLHVPSDASEGAVLRGRELLLQLVRGVVECELERKKDDSKEGEEGRE</sequence>
<dbReference type="PANTHER" id="PTHR23402">
    <property type="entry name" value="PROTEASE FAMILY C15 PYROGLUTAMYL-PEPTIDASE I-RELATED"/>
    <property type="match status" value="1"/>
</dbReference>
<dbReference type="SUPFAM" id="SSF53182">
    <property type="entry name" value="Pyrrolidone carboxyl peptidase (pyroglutamate aminopeptidase)"/>
    <property type="match status" value="1"/>
</dbReference>
<comment type="caution">
    <text evidence="5">The sequence shown here is derived from an EMBL/GenBank/DDBJ whole genome shotgun (WGS) entry which is preliminary data.</text>
</comment>
<dbReference type="GO" id="GO:0008234">
    <property type="term" value="F:cysteine-type peptidase activity"/>
    <property type="evidence" value="ECO:0007669"/>
    <property type="project" value="UniProtKB-KW"/>
</dbReference>
<reference evidence="5" key="2">
    <citation type="submission" date="2023-06" db="EMBL/GenBank/DDBJ databases">
        <authorList>
            <consortium name="Lawrence Berkeley National Laboratory"/>
            <person name="Mondo S.J."/>
            <person name="Hensen N."/>
            <person name="Bonometti L."/>
            <person name="Westerberg I."/>
            <person name="Brannstrom I.O."/>
            <person name="Guillou S."/>
            <person name="Cros-Aarteil S."/>
            <person name="Calhoun S."/>
            <person name="Haridas S."/>
            <person name="Kuo A."/>
            <person name="Pangilinan J."/>
            <person name="Riley R."/>
            <person name="Labutti K."/>
            <person name="Andreopoulos B."/>
            <person name="Lipzen A."/>
            <person name="Chen C."/>
            <person name="Yanf M."/>
            <person name="Daum C."/>
            <person name="Ng V."/>
            <person name="Clum A."/>
            <person name="Steindorff A."/>
            <person name="Ohm R."/>
            <person name="Martin F."/>
            <person name="Silar P."/>
            <person name="Natvig D."/>
            <person name="Lalanne C."/>
            <person name="Gautier V."/>
            <person name="Ament-Velasquez S.L."/>
            <person name="Kruys A."/>
            <person name="Hutchinson M.I."/>
            <person name="Powell A.J."/>
            <person name="Barry K."/>
            <person name="Miller A.N."/>
            <person name="Grigoriev I.V."/>
            <person name="Debuchy R."/>
            <person name="Gladieux P."/>
            <person name="Thoren M.H."/>
            <person name="Johannesson H."/>
        </authorList>
    </citation>
    <scope>NUCLEOTIDE SEQUENCE</scope>
    <source>
        <strain evidence="5">PSN324</strain>
    </source>
</reference>
<dbReference type="AlphaFoldDB" id="A0AAV9HVP8"/>
<keyword evidence="2" id="KW-0645">Protease</keyword>
<accession>A0AAV9HVP8</accession>
<name>A0AAV9HVP8_9PEZI</name>
<dbReference type="Pfam" id="PF01470">
    <property type="entry name" value="Peptidase_C15"/>
    <property type="match status" value="1"/>
</dbReference>
<dbReference type="InterPro" id="IPR036440">
    <property type="entry name" value="Peptidase_C15-like_sf"/>
</dbReference>
<evidence type="ECO:0000256" key="1">
    <source>
        <dbReference type="ARBA" id="ARBA00006641"/>
    </source>
</evidence>
<dbReference type="PANTHER" id="PTHR23402:SF1">
    <property type="entry name" value="PYROGLUTAMYL-PEPTIDASE I"/>
    <property type="match status" value="1"/>
</dbReference>
<dbReference type="EMBL" id="MU864951">
    <property type="protein sequence ID" value="KAK4464159.1"/>
    <property type="molecule type" value="Genomic_DNA"/>
</dbReference>
<evidence type="ECO:0000256" key="3">
    <source>
        <dbReference type="ARBA" id="ARBA00022801"/>
    </source>
</evidence>
<proteinExistence type="inferred from homology"/>
<gene>
    <name evidence="5" type="ORF">QBC42DRAFT_337110</name>
</gene>
<evidence type="ECO:0000256" key="2">
    <source>
        <dbReference type="ARBA" id="ARBA00022670"/>
    </source>
</evidence>
<keyword evidence="4" id="KW-0788">Thiol protease</keyword>
<evidence type="ECO:0000256" key="4">
    <source>
        <dbReference type="ARBA" id="ARBA00022807"/>
    </source>
</evidence>
<keyword evidence="3" id="KW-0378">Hydrolase</keyword>
<dbReference type="InterPro" id="IPR016125">
    <property type="entry name" value="Peptidase_C15-like"/>
</dbReference>
<evidence type="ECO:0000313" key="6">
    <source>
        <dbReference type="Proteomes" id="UP001321749"/>
    </source>
</evidence>